<sequence>MHCKAFPELMAWQIQILKDAIDEDKWLLSERAGRDVGLPFATADFERRHLRTCAISWRIMYCGSICDHRDGCDIGKRMVARDKARQEETTESTTA</sequence>
<dbReference type="AlphaFoldDB" id="A0A6C2U4F0"/>
<dbReference type="Proteomes" id="UP000366872">
    <property type="component" value="Unassembled WGS sequence"/>
</dbReference>
<name>A0A6C2U4F0_PONDE</name>
<evidence type="ECO:0000313" key="1">
    <source>
        <dbReference type="EMBL" id="VGO14775.1"/>
    </source>
</evidence>
<keyword evidence="2" id="KW-1185">Reference proteome</keyword>
<dbReference type="RefSeq" id="WP_136080402.1">
    <property type="nucleotide sequence ID" value="NZ_CAAHFG010000002.1"/>
</dbReference>
<dbReference type="EMBL" id="CAAHFG010000002">
    <property type="protein sequence ID" value="VGO14775.1"/>
    <property type="molecule type" value="Genomic_DNA"/>
</dbReference>
<accession>A0A6C2U4F0</accession>
<gene>
    <name evidence="1" type="ORF">PDESU_03344</name>
</gene>
<evidence type="ECO:0000313" key="2">
    <source>
        <dbReference type="Proteomes" id="UP000366872"/>
    </source>
</evidence>
<reference evidence="1 2" key="1">
    <citation type="submission" date="2019-04" db="EMBL/GenBank/DDBJ databases">
        <authorList>
            <person name="Van Vliet M D."/>
        </authorList>
    </citation>
    <scope>NUCLEOTIDE SEQUENCE [LARGE SCALE GENOMIC DNA]</scope>
    <source>
        <strain evidence="1 2">F1</strain>
    </source>
</reference>
<organism evidence="1 2">
    <name type="scientific">Pontiella desulfatans</name>
    <dbReference type="NCBI Taxonomy" id="2750659"/>
    <lineage>
        <taxon>Bacteria</taxon>
        <taxon>Pseudomonadati</taxon>
        <taxon>Kiritimatiellota</taxon>
        <taxon>Kiritimatiellia</taxon>
        <taxon>Kiritimatiellales</taxon>
        <taxon>Pontiellaceae</taxon>
        <taxon>Pontiella</taxon>
    </lineage>
</organism>
<protein>
    <submittedName>
        <fullName evidence="1">Uncharacterized protein</fullName>
    </submittedName>
</protein>
<proteinExistence type="predicted"/>